<accession>A0A1I7RK76</accession>
<dbReference type="PRINTS" id="PR00463">
    <property type="entry name" value="EP450I"/>
</dbReference>
<evidence type="ECO:0000256" key="3">
    <source>
        <dbReference type="ARBA" id="ARBA00022723"/>
    </source>
</evidence>
<keyword evidence="4" id="KW-0560">Oxidoreductase</keyword>
<dbReference type="FunFam" id="1.10.630.10:FF:000036">
    <property type="entry name" value="CYtochrome P450 family"/>
    <property type="match status" value="2"/>
</dbReference>
<dbReference type="Gene3D" id="1.10.630.10">
    <property type="entry name" value="Cytochrome P450"/>
    <property type="match status" value="2"/>
</dbReference>
<reference evidence="9" key="1">
    <citation type="submission" date="2016-11" db="UniProtKB">
        <authorList>
            <consortium name="WormBaseParasite"/>
        </authorList>
    </citation>
    <scope>IDENTIFICATION</scope>
</reference>
<dbReference type="Pfam" id="PF00067">
    <property type="entry name" value="p450"/>
    <property type="match status" value="2"/>
</dbReference>
<evidence type="ECO:0000256" key="1">
    <source>
        <dbReference type="ARBA" id="ARBA00001971"/>
    </source>
</evidence>
<dbReference type="InterPro" id="IPR017972">
    <property type="entry name" value="Cyt_P450_CS"/>
</dbReference>
<keyword evidence="5 7" id="KW-0408">Iron</keyword>
<keyword evidence="7" id="KW-0349">Heme</keyword>
<dbReference type="WBParaSite" id="BXY_0110900.1">
    <property type="protein sequence ID" value="BXY_0110900.1"/>
    <property type="gene ID" value="BXY_0110900"/>
</dbReference>
<dbReference type="InterPro" id="IPR050182">
    <property type="entry name" value="Cytochrome_P450_fam2"/>
</dbReference>
<sequence length="1031" mass="120772">MLAILLTLLFIGFWTYHLWWKRRNLPPGPVPLPFLGNSLQFKQFQSTEDAYIAWRKEYGDVFTFWMGDRPVIGVCNYDLMVEYFQKQGDKFADRPDDEELLIYARGFFKGIILISGPLWKSQRRFALHVMRDFGLGKDLMERRVLEECESLLENLEEERTRGAKEVAITAEVDRRIGSVINSVLFGYRYNKENIEEFEDLKKRSLAYLQTLGFPVVMFARLRPKLYEKVPVVGRYMKLCQKLGYHLMDFFIQRIKDHMKELENEDMETFEANDLVAAFLKEKARLDRLNEPHYFTLEQLNGFCFDIWVAGQETTSNTIGWGLAYLVLNPEIQKKIHEELDRVIGNQRLITIADRANLNYVQAVCHETQRIANLLPTNVIHATAEDVNFEGYNLSKGQAITPLMSCILYDEKIFPEPYKFDPTRFLDSEGKIQKVKELIPFSIGKRQCLGENLARMELFLFLANLTHHYHILPGAELPDTTRHHAITVHIKDFNCTLCVIDAQRYQKGYIKVHLVSQTLCFILFIPLCSWEMFTFLVTLLFIAFWTYHLWWKRRNLPPGPVPLPFVGNSLQFKKFQSTEAAYIAWRKEYGDIFTFWLGDRPVIGVCSYDLMVEYFQKQGEKFEDRPPDRELHEFTRGYFKGLIHVYGPLWKTQRRFALHVLRDFGLGKDLMERRILEECESLLANLEEERTSGAKEIPITCEIDRAIGSVINSVLFGYRYTKENIQEFEDLKQRAQMFLRTMGLPIVMFSRFHPKFYQNVPIVGRYIKLCQRLGYHMLDFFVQRIKEHMKELENEDMETLEANDLVAAFLKEKARLDRLNEPHYFSLEQLNVFCFDIWVAGQETTSNTLGWGIAYLVLNPELQKKIHEELDRVIGNERMITIADRAELNYVQAVCHETQRLANLVPSNVIHATTEDVNFEGYHLKKAQSITPLISCLLYDEKIFPEPFKFDPTRFLDSEGKVQKVKELIPFSIGKRQCLGENMARMELFLFVANLTHRYHILPGAELPDISRHHAITAHIKDFTVKLVPRFK</sequence>
<dbReference type="InterPro" id="IPR002401">
    <property type="entry name" value="Cyt_P450_E_grp-I"/>
</dbReference>
<dbReference type="PANTHER" id="PTHR24300:SF375">
    <property type="entry name" value="CYTOCHROME P450 FAMILY"/>
    <property type="match status" value="1"/>
</dbReference>
<dbReference type="PROSITE" id="PS00086">
    <property type="entry name" value="CYTOCHROME_P450"/>
    <property type="match status" value="2"/>
</dbReference>
<dbReference type="GO" id="GO:0006805">
    <property type="term" value="P:xenobiotic metabolic process"/>
    <property type="evidence" value="ECO:0007669"/>
    <property type="project" value="TreeGrafter"/>
</dbReference>
<dbReference type="GO" id="GO:0005737">
    <property type="term" value="C:cytoplasm"/>
    <property type="evidence" value="ECO:0007669"/>
    <property type="project" value="TreeGrafter"/>
</dbReference>
<keyword evidence="6" id="KW-0503">Monooxygenase</keyword>
<organism evidence="8 9">
    <name type="scientific">Bursaphelenchus xylophilus</name>
    <name type="common">Pinewood nematode worm</name>
    <name type="synonym">Aphelenchoides xylophilus</name>
    <dbReference type="NCBI Taxonomy" id="6326"/>
    <lineage>
        <taxon>Eukaryota</taxon>
        <taxon>Metazoa</taxon>
        <taxon>Ecdysozoa</taxon>
        <taxon>Nematoda</taxon>
        <taxon>Chromadorea</taxon>
        <taxon>Rhabditida</taxon>
        <taxon>Tylenchina</taxon>
        <taxon>Tylenchomorpha</taxon>
        <taxon>Aphelenchoidea</taxon>
        <taxon>Aphelenchoididae</taxon>
        <taxon>Bursaphelenchus</taxon>
    </lineage>
</organism>
<evidence type="ECO:0000313" key="9">
    <source>
        <dbReference type="WBParaSite" id="BXY_0110900.1"/>
    </source>
</evidence>
<comment type="cofactor">
    <cofactor evidence="1 7">
        <name>heme</name>
        <dbReference type="ChEBI" id="CHEBI:30413"/>
    </cofactor>
</comment>
<dbReference type="PANTHER" id="PTHR24300">
    <property type="entry name" value="CYTOCHROME P450 508A4-RELATED"/>
    <property type="match status" value="1"/>
</dbReference>
<dbReference type="InterPro" id="IPR001128">
    <property type="entry name" value="Cyt_P450"/>
</dbReference>
<protein>
    <submittedName>
        <fullName evidence="9">Cytochrome P450</fullName>
    </submittedName>
</protein>
<evidence type="ECO:0000256" key="6">
    <source>
        <dbReference type="ARBA" id="ARBA00023033"/>
    </source>
</evidence>
<name>A0A1I7RK76_BURXY</name>
<dbReference type="GO" id="GO:0016712">
    <property type="term" value="F:oxidoreductase activity, acting on paired donors, with incorporation or reduction of molecular oxygen, reduced flavin or flavoprotein as one donor, and incorporation of one atom of oxygen"/>
    <property type="evidence" value="ECO:0007669"/>
    <property type="project" value="TreeGrafter"/>
</dbReference>
<dbReference type="GO" id="GO:0006082">
    <property type="term" value="P:organic acid metabolic process"/>
    <property type="evidence" value="ECO:0007669"/>
    <property type="project" value="TreeGrafter"/>
</dbReference>
<dbReference type="GO" id="GO:0020037">
    <property type="term" value="F:heme binding"/>
    <property type="evidence" value="ECO:0007669"/>
    <property type="project" value="InterPro"/>
</dbReference>
<dbReference type="eggNOG" id="KOG0156">
    <property type="taxonomic scope" value="Eukaryota"/>
</dbReference>
<dbReference type="Proteomes" id="UP000095284">
    <property type="component" value="Unplaced"/>
</dbReference>
<evidence type="ECO:0000256" key="2">
    <source>
        <dbReference type="ARBA" id="ARBA00010617"/>
    </source>
</evidence>
<proteinExistence type="inferred from homology"/>
<evidence type="ECO:0000256" key="7">
    <source>
        <dbReference type="PIRSR" id="PIRSR602401-1"/>
    </source>
</evidence>
<dbReference type="GO" id="GO:0005506">
    <property type="term" value="F:iron ion binding"/>
    <property type="evidence" value="ECO:0007669"/>
    <property type="project" value="InterPro"/>
</dbReference>
<keyword evidence="3 7" id="KW-0479">Metal-binding</keyword>
<dbReference type="PRINTS" id="PR00385">
    <property type="entry name" value="P450"/>
</dbReference>
<dbReference type="AlphaFoldDB" id="A0A1I7RK76"/>
<dbReference type="SUPFAM" id="SSF48264">
    <property type="entry name" value="Cytochrome P450"/>
    <property type="match status" value="2"/>
</dbReference>
<evidence type="ECO:0000256" key="4">
    <source>
        <dbReference type="ARBA" id="ARBA00023002"/>
    </source>
</evidence>
<dbReference type="CDD" id="cd20617">
    <property type="entry name" value="CYP1_2-like"/>
    <property type="match status" value="2"/>
</dbReference>
<comment type="similarity">
    <text evidence="2">Belongs to the cytochrome P450 family.</text>
</comment>
<evidence type="ECO:0000313" key="8">
    <source>
        <dbReference type="Proteomes" id="UP000095284"/>
    </source>
</evidence>
<evidence type="ECO:0000256" key="5">
    <source>
        <dbReference type="ARBA" id="ARBA00023004"/>
    </source>
</evidence>
<feature type="binding site" description="axial binding residue" evidence="7">
    <location>
        <position position="977"/>
    </location>
    <ligand>
        <name>heme</name>
        <dbReference type="ChEBI" id="CHEBI:30413"/>
    </ligand>
    <ligandPart>
        <name>Fe</name>
        <dbReference type="ChEBI" id="CHEBI:18248"/>
    </ligandPart>
</feature>
<dbReference type="InterPro" id="IPR036396">
    <property type="entry name" value="Cyt_P450_sf"/>
</dbReference>